<dbReference type="EMBL" id="NXLS01000008">
    <property type="protein sequence ID" value="RDU62160.1"/>
    <property type="molecule type" value="Genomic_DNA"/>
</dbReference>
<dbReference type="RefSeq" id="WP_115551995.1">
    <property type="nucleotide sequence ID" value="NZ_CAOOSM010000013.1"/>
</dbReference>
<dbReference type="OrthoDB" id="2334812at2"/>
<sequence length="81" mass="9492">MLLTLHTEQCWTEFGKKCVGVHYGIYNAKDLDTFIESVRNGQDALKEHRIAFAKNEVMINYPHTTQKIYENLVQSIFDKKE</sequence>
<proteinExistence type="predicted"/>
<reference evidence="1 2" key="1">
    <citation type="submission" date="2018-04" db="EMBL/GenBank/DDBJ databases">
        <title>Novel Campyloabacter and Helicobacter Species and Strains.</title>
        <authorList>
            <person name="Mannion A.J."/>
            <person name="Shen Z."/>
            <person name="Fox J.G."/>
        </authorList>
    </citation>
    <scope>NUCLEOTIDE SEQUENCE [LARGE SCALE GENOMIC DNA]</scope>
    <source>
        <strain evidence="1 2">MIT 99-5101</strain>
    </source>
</reference>
<protein>
    <submittedName>
        <fullName evidence="1">Uncharacterized protein</fullName>
    </submittedName>
</protein>
<dbReference type="Proteomes" id="UP000256650">
    <property type="component" value="Unassembled WGS sequence"/>
</dbReference>
<dbReference type="AlphaFoldDB" id="A0A3D8IAI1"/>
<comment type="caution">
    <text evidence="1">The sequence shown here is derived from an EMBL/GenBank/DDBJ whole genome shotgun (WGS) entry which is preliminary data.</text>
</comment>
<evidence type="ECO:0000313" key="2">
    <source>
        <dbReference type="Proteomes" id="UP000256650"/>
    </source>
</evidence>
<organism evidence="1 2">
    <name type="scientific">Helicobacter ganmani</name>
    <dbReference type="NCBI Taxonomy" id="60246"/>
    <lineage>
        <taxon>Bacteria</taxon>
        <taxon>Pseudomonadati</taxon>
        <taxon>Campylobacterota</taxon>
        <taxon>Epsilonproteobacteria</taxon>
        <taxon>Campylobacterales</taxon>
        <taxon>Helicobacteraceae</taxon>
        <taxon>Helicobacter</taxon>
    </lineage>
</organism>
<keyword evidence="2" id="KW-1185">Reference proteome</keyword>
<gene>
    <name evidence="1" type="ORF">CQA43_07590</name>
</gene>
<dbReference type="GeneID" id="82536144"/>
<evidence type="ECO:0000313" key="1">
    <source>
        <dbReference type="EMBL" id="RDU62160.1"/>
    </source>
</evidence>
<accession>A0A3D8IAI1</accession>
<name>A0A3D8IAI1_9HELI</name>